<dbReference type="InterPro" id="IPR001977">
    <property type="entry name" value="Depp_CoAkinase"/>
</dbReference>
<keyword evidence="4" id="KW-0808">Transferase</keyword>
<name>A0A0R0M5A8_9MICR</name>
<dbReference type="Pfam" id="PF01121">
    <property type="entry name" value="CoaE"/>
    <property type="match status" value="1"/>
</dbReference>
<dbReference type="PROSITE" id="PS51219">
    <property type="entry name" value="DPCK"/>
    <property type="match status" value="1"/>
</dbReference>
<dbReference type="AlphaFoldDB" id="A0A0R0M5A8"/>
<accession>A0A0R0M5A8</accession>
<dbReference type="GO" id="GO:0004140">
    <property type="term" value="F:dephospho-CoA kinase activity"/>
    <property type="evidence" value="ECO:0007669"/>
    <property type="project" value="InterPro"/>
</dbReference>
<dbReference type="PANTHER" id="PTHR10695">
    <property type="entry name" value="DEPHOSPHO-COA KINASE-RELATED"/>
    <property type="match status" value="1"/>
</dbReference>
<dbReference type="SUPFAM" id="SSF52540">
    <property type="entry name" value="P-loop containing nucleoside triphosphate hydrolases"/>
    <property type="match status" value="1"/>
</dbReference>
<gene>
    <name evidence="4" type="ORF">M153_19900011672</name>
</gene>
<evidence type="ECO:0000313" key="5">
    <source>
        <dbReference type="Proteomes" id="UP000051530"/>
    </source>
</evidence>
<keyword evidence="3" id="KW-0812">Transmembrane</keyword>
<sequence length="212" mass="24707">MYIVGITGNVGSGKSTVGKILKEKGFIVLDVDSIGKMVKKENEEEICQKFPILLENDKLSNEKLRDIIFNRKTESLPIQKYLHRKIFWKTACAVVFEALKGRKVIFIEIPLFFEYRLDIFFDSIVVTSDKHSQAKRIYKRDGPKYLNQKLQILGNQNQKKHRGTYVIDNSKSLESTTQQINKLVFTGLPFYLNICLFGFVMYTIKKFFQKFL</sequence>
<evidence type="ECO:0000256" key="1">
    <source>
        <dbReference type="ARBA" id="ARBA00022741"/>
    </source>
</evidence>
<dbReference type="EMBL" id="LGUB01000052">
    <property type="protein sequence ID" value="KRH94607.1"/>
    <property type="molecule type" value="Genomic_DNA"/>
</dbReference>
<keyword evidence="3" id="KW-0472">Membrane</keyword>
<dbReference type="GO" id="GO:0005524">
    <property type="term" value="F:ATP binding"/>
    <property type="evidence" value="ECO:0007669"/>
    <property type="project" value="UniProtKB-KW"/>
</dbReference>
<keyword evidence="1" id="KW-0547">Nucleotide-binding</keyword>
<dbReference type="NCBIfam" id="TIGR00152">
    <property type="entry name" value="dephospho-CoA kinase"/>
    <property type="match status" value="1"/>
</dbReference>
<keyword evidence="3" id="KW-1133">Transmembrane helix</keyword>
<evidence type="ECO:0000256" key="3">
    <source>
        <dbReference type="SAM" id="Phobius"/>
    </source>
</evidence>
<reference evidence="4 5" key="1">
    <citation type="submission" date="2015-07" db="EMBL/GenBank/DDBJ databases">
        <title>The genome of Pseudoloma neurophilia, a relevant intracellular parasite of the zebrafish.</title>
        <authorList>
            <person name="Ndikumana S."/>
            <person name="Pelin A."/>
            <person name="Sanders J."/>
            <person name="Corradi N."/>
        </authorList>
    </citation>
    <scope>NUCLEOTIDE SEQUENCE [LARGE SCALE GENOMIC DNA]</scope>
    <source>
        <strain evidence="4 5">MK1</strain>
    </source>
</reference>
<dbReference type="OrthoDB" id="247245at2759"/>
<feature type="transmembrane region" description="Helical" evidence="3">
    <location>
        <begin position="183"/>
        <end position="204"/>
    </location>
</feature>
<keyword evidence="2" id="KW-0067">ATP-binding</keyword>
<dbReference type="HAMAP" id="MF_00376">
    <property type="entry name" value="Dephospho_CoA_kinase"/>
    <property type="match status" value="1"/>
</dbReference>
<organism evidence="4 5">
    <name type="scientific">Pseudoloma neurophilia</name>
    <dbReference type="NCBI Taxonomy" id="146866"/>
    <lineage>
        <taxon>Eukaryota</taxon>
        <taxon>Fungi</taxon>
        <taxon>Fungi incertae sedis</taxon>
        <taxon>Microsporidia</taxon>
        <taxon>Pseudoloma</taxon>
    </lineage>
</organism>
<evidence type="ECO:0000313" key="4">
    <source>
        <dbReference type="EMBL" id="KRH94607.1"/>
    </source>
</evidence>
<comment type="caution">
    <text evidence="4">The sequence shown here is derived from an EMBL/GenBank/DDBJ whole genome shotgun (WGS) entry which is preliminary data.</text>
</comment>
<dbReference type="CDD" id="cd02022">
    <property type="entry name" value="DPCK"/>
    <property type="match status" value="1"/>
</dbReference>
<dbReference type="PANTHER" id="PTHR10695:SF46">
    <property type="entry name" value="BIFUNCTIONAL COENZYME A SYNTHASE-RELATED"/>
    <property type="match status" value="1"/>
</dbReference>
<keyword evidence="4" id="KW-0418">Kinase</keyword>
<evidence type="ECO:0000256" key="2">
    <source>
        <dbReference type="ARBA" id="ARBA00022840"/>
    </source>
</evidence>
<dbReference type="Proteomes" id="UP000051530">
    <property type="component" value="Unassembled WGS sequence"/>
</dbReference>
<dbReference type="GO" id="GO:0015937">
    <property type="term" value="P:coenzyme A biosynthetic process"/>
    <property type="evidence" value="ECO:0007669"/>
    <property type="project" value="InterPro"/>
</dbReference>
<dbReference type="VEuPathDB" id="MicrosporidiaDB:M153_19900011672"/>
<proteinExistence type="inferred from homology"/>
<dbReference type="InterPro" id="IPR027417">
    <property type="entry name" value="P-loop_NTPase"/>
</dbReference>
<protein>
    <submittedName>
        <fullName evidence="4">Dephospho-CoA kinase-like protein</fullName>
    </submittedName>
</protein>
<keyword evidence="5" id="KW-1185">Reference proteome</keyword>
<dbReference type="Gene3D" id="3.40.50.300">
    <property type="entry name" value="P-loop containing nucleotide triphosphate hydrolases"/>
    <property type="match status" value="1"/>
</dbReference>